<keyword evidence="9 12" id="KW-1133">Transmembrane helix</keyword>
<dbReference type="AlphaFoldDB" id="A0A6P2CWQ8"/>
<evidence type="ECO:0000313" key="14">
    <source>
        <dbReference type="EMBL" id="VTR92585.1"/>
    </source>
</evidence>
<feature type="transmembrane region" description="Helical" evidence="12">
    <location>
        <begin position="206"/>
        <end position="227"/>
    </location>
</feature>
<dbReference type="Proteomes" id="UP000464178">
    <property type="component" value="Chromosome"/>
</dbReference>
<proteinExistence type="inferred from homology"/>
<dbReference type="KEGG" id="gms:SOIL9_51290"/>
<evidence type="ECO:0000256" key="12">
    <source>
        <dbReference type="SAM" id="Phobius"/>
    </source>
</evidence>
<evidence type="ECO:0000256" key="4">
    <source>
        <dbReference type="ARBA" id="ARBA00022670"/>
    </source>
</evidence>
<accession>A0A6P2CWQ8</accession>
<feature type="domain" description="Peptidase M50" evidence="13">
    <location>
        <begin position="134"/>
        <end position="192"/>
    </location>
</feature>
<feature type="domain" description="Peptidase M50" evidence="13">
    <location>
        <begin position="46"/>
        <end position="118"/>
    </location>
</feature>
<dbReference type="EMBL" id="LR593886">
    <property type="protein sequence ID" value="VTR92585.1"/>
    <property type="molecule type" value="Genomic_DNA"/>
</dbReference>
<organism evidence="14 15">
    <name type="scientific">Gemmata massiliana</name>
    <dbReference type="NCBI Taxonomy" id="1210884"/>
    <lineage>
        <taxon>Bacteria</taxon>
        <taxon>Pseudomonadati</taxon>
        <taxon>Planctomycetota</taxon>
        <taxon>Planctomycetia</taxon>
        <taxon>Gemmatales</taxon>
        <taxon>Gemmataceae</taxon>
        <taxon>Gemmata</taxon>
    </lineage>
</organism>
<comment type="cofactor">
    <cofactor evidence="1">
        <name>Zn(2+)</name>
        <dbReference type="ChEBI" id="CHEBI:29105"/>
    </cofactor>
</comment>
<name>A0A6P2CWQ8_9BACT</name>
<reference evidence="14 15" key="1">
    <citation type="submission" date="2019-05" db="EMBL/GenBank/DDBJ databases">
        <authorList>
            <consortium name="Science for Life Laboratories"/>
        </authorList>
    </citation>
    <scope>NUCLEOTIDE SEQUENCE [LARGE SCALE GENOMIC DNA]</scope>
    <source>
        <strain evidence="14">Soil9</strain>
    </source>
</reference>
<feature type="transmembrane region" description="Helical" evidence="12">
    <location>
        <begin position="178"/>
        <end position="200"/>
    </location>
</feature>
<evidence type="ECO:0000256" key="1">
    <source>
        <dbReference type="ARBA" id="ARBA00001947"/>
    </source>
</evidence>
<dbReference type="RefSeq" id="WP_162667426.1">
    <property type="nucleotide sequence ID" value="NZ_LR593886.1"/>
</dbReference>
<keyword evidence="5 12" id="KW-0812">Transmembrane</keyword>
<evidence type="ECO:0000256" key="3">
    <source>
        <dbReference type="ARBA" id="ARBA00007931"/>
    </source>
</evidence>
<evidence type="ECO:0000256" key="9">
    <source>
        <dbReference type="ARBA" id="ARBA00022989"/>
    </source>
</evidence>
<sequence>MFSSLKLGRLFGIDLYIHPTFWLLPLFVVMSGGGASAGELTSEVLFVFALFACVALHEFGHALAAASYGIRTRDITLYPVGGVASLEGMPEKPGQEIVVALAGPAVNVVIAVGLVLGLSAGGLGLPWERMSDPIEAFVNRLLVANVFLVLFNLLPAFPMDGGRVLRALLATQMTRLRATEVAVTVGTVVAVLFFVGGLMIPQFSLMAIAVVVWLMGQSELASLRVLAARREMERRARAFFGEPEPAPEYPGDANVDLAARRFTGIAWDTVHGVWIQWVNGVPVRALSR</sequence>
<dbReference type="GO" id="GO:0008237">
    <property type="term" value="F:metallopeptidase activity"/>
    <property type="evidence" value="ECO:0007669"/>
    <property type="project" value="UniProtKB-KW"/>
</dbReference>
<gene>
    <name evidence="14" type="ORF">SOIL9_51290</name>
</gene>
<keyword evidence="8" id="KW-0862">Zinc</keyword>
<evidence type="ECO:0000256" key="10">
    <source>
        <dbReference type="ARBA" id="ARBA00023049"/>
    </source>
</evidence>
<dbReference type="GO" id="GO:0046872">
    <property type="term" value="F:metal ion binding"/>
    <property type="evidence" value="ECO:0007669"/>
    <property type="project" value="UniProtKB-KW"/>
</dbReference>
<keyword evidence="4" id="KW-0645">Protease</keyword>
<keyword evidence="11 12" id="KW-0472">Membrane</keyword>
<dbReference type="GO" id="GO:0016020">
    <property type="term" value="C:membrane"/>
    <property type="evidence" value="ECO:0007669"/>
    <property type="project" value="UniProtKB-SubCell"/>
</dbReference>
<dbReference type="PANTHER" id="PTHR39188">
    <property type="entry name" value="MEMBRANE-ASSOCIATED ZINC METALLOPROTEASE M50B"/>
    <property type="match status" value="1"/>
</dbReference>
<evidence type="ECO:0000256" key="2">
    <source>
        <dbReference type="ARBA" id="ARBA00004141"/>
    </source>
</evidence>
<comment type="subcellular location">
    <subcellularLocation>
        <location evidence="2">Membrane</location>
        <topology evidence="2">Multi-pass membrane protein</topology>
    </subcellularLocation>
</comment>
<evidence type="ECO:0000256" key="7">
    <source>
        <dbReference type="ARBA" id="ARBA00022801"/>
    </source>
</evidence>
<dbReference type="InterPro" id="IPR008915">
    <property type="entry name" value="Peptidase_M50"/>
</dbReference>
<evidence type="ECO:0000256" key="11">
    <source>
        <dbReference type="ARBA" id="ARBA00023136"/>
    </source>
</evidence>
<feature type="transmembrane region" description="Helical" evidence="12">
    <location>
        <begin position="97"/>
        <end position="125"/>
    </location>
</feature>
<dbReference type="Pfam" id="PF02163">
    <property type="entry name" value="Peptidase_M50"/>
    <property type="match status" value="2"/>
</dbReference>
<protein>
    <recommendedName>
        <fullName evidence="13">Peptidase M50 domain-containing protein</fullName>
    </recommendedName>
</protein>
<evidence type="ECO:0000313" key="15">
    <source>
        <dbReference type="Proteomes" id="UP000464178"/>
    </source>
</evidence>
<evidence type="ECO:0000256" key="8">
    <source>
        <dbReference type="ARBA" id="ARBA00022833"/>
    </source>
</evidence>
<dbReference type="PANTHER" id="PTHR39188:SF3">
    <property type="entry name" value="STAGE IV SPORULATION PROTEIN FB"/>
    <property type="match status" value="1"/>
</dbReference>
<comment type="similarity">
    <text evidence="3">Belongs to the peptidase M50B family.</text>
</comment>
<feature type="transmembrane region" description="Helical" evidence="12">
    <location>
        <begin position="137"/>
        <end position="157"/>
    </location>
</feature>
<evidence type="ECO:0000256" key="6">
    <source>
        <dbReference type="ARBA" id="ARBA00022723"/>
    </source>
</evidence>
<keyword evidence="7" id="KW-0378">Hydrolase</keyword>
<evidence type="ECO:0000259" key="13">
    <source>
        <dbReference type="Pfam" id="PF02163"/>
    </source>
</evidence>
<keyword evidence="6" id="KW-0479">Metal-binding</keyword>
<keyword evidence="15" id="KW-1185">Reference proteome</keyword>
<feature type="transmembrane region" description="Helical" evidence="12">
    <location>
        <begin position="44"/>
        <end position="66"/>
    </location>
</feature>
<dbReference type="GO" id="GO:0006508">
    <property type="term" value="P:proteolysis"/>
    <property type="evidence" value="ECO:0007669"/>
    <property type="project" value="UniProtKB-KW"/>
</dbReference>
<keyword evidence="10" id="KW-0482">Metalloprotease</keyword>
<evidence type="ECO:0000256" key="5">
    <source>
        <dbReference type="ARBA" id="ARBA00022692"/>
    </source>
</evidence>